<evidence type="ECO:0008006" key="3">
    <source>
        <dbReference type="Google" id="ProtNLM"/>
    </source>
</evidence>
<dbReference type="AlphaFoldDB" id="A0A1Q8Q2Y3"/>
<accession>A0A1Q8Q2Y3</accession>
<protein>
    <recommendedName>
        <fullName evidence="3">Virion structural protein</fullName>
    </recommendedName>
</protein>
<comment type="caution">
    <text evidence="1">The sequence shown here is derived from an EMBL/GenBank/DDBJ whole genome shotgun (WGS) entry which is preliminary data.</text>
</comment>
<sequence>MRLYRYSSGLVIDENFNSLGPDWSSTDPANTTIENGSLKLLHSTIRDVTVLRDVPADANAFEATVNYTPTVEGDQGGLTLFNAANRKVELLEMADAALTPLDNIKVVRNGDAYDFYMERGGVFEFIDTVKYNFLKIGFVLKKGNSSGYVPFYADRFIATKNDCLQVKNLLSGHSIELTSGTVVLSALAGTSGTVELALPHLIMNGTLRLYDDQGVLIGEQTADFVGGDVYYYGTFLEIRKNGVSLSESDPNELGRIQGGVLEAKLELYNPTASPVTNIVMKVEQYLGQFGSEWADIAPDNAGVPGTYADILNIPTIDGVQTVPFWVRIQQNTAITNIDSVFFSIHLEHD</sequence>
<reference evidence="1 2" key="1">
    <citation type="submission" date="2016-12" db="EMBL/GenBank/DDBJ databases">
        <title>Domibacillus antri genome sequencing.</title>
        <authorList>
            <person name="Verma A."/>
            <person name="Krishnamurthi S."/>
        </authorList>
    </citation>
    <scope>NUCLEOTIDE SEQUENCE [LARGE SCALE GENOMIC DNA]</scope>
    <source>
        <strain evidence="1 2">XD80</strain>
    </source>
</reference>
<keyword evidence="2" id="KW-1185">Reference proteome</keyword>
<dbReference type="EMBL" id="MSDU01000034">
    <property type="protein sequence ID" value="OLN21697.1"/>
    <property type="molecule type" value="Genomic_DNA"/>
</dbReference>
<evidence type="ECO:0000313" key="2">
    <source>
        <dbReference type="Proteomes" id="UP000185568"/>
    </source>
</evidence>
<organism evidence="1 2">
    <name type="scientific">Domibacillus antri</name>
    <dbReference type="NCBI Taxonomy" id="1714264"/>
    <lineage>
        <taxon>Bacteria</taxon>
        <taxon>Bacillati</taxon>
        <taxon>Bacillota</taxon>
        <taxon>Bacilli</taxon>
        <taxon>Bacillales</taxon>
        <taxon>Bacillaceae</taxon>
        <taxon>Domibacillus</taxon>
    </lineage>
</organism>
<dbReference type="OrthoDB" id="2875686at2"/>
<proteinExistence type="predicted"/>
<dbReference type="STRING" id="1714264.BTO30_13420"/>
<dbReference type="RefSeq" id="WP_075399232.1">
    <property type="nucleotide sequence ID" value="NZ_MSDU01000034.1"/>
</dbReference>
<evidence type="ECO:0000313" key="1">
    <source>
        <dbReference type="EMBL" id="OLN21697.1"/>
    </source>
</evidence>
<name>A0A1Q8Q2Y3_9BACI</name>
<gene>
    <name evidence="1" type="ORF">BTO30_13420</name>
</gene>
<dbReference type="Proteomes" id="UP000185568">
    <property type="component" value="Unassembled WGS sequence"/>
</dbReference>